<dbReference type="HOGENOM" id="CLU_2240911_0_0_1"/>
<accession>A0A0E0ENE1</accession>
<evidence type="ECO:0000313" key="3">
    <source>
        <dbReference type="Proteomes" id="UP000008021"/>
    </source>
</evidence>
<dbReference type="AlphaFoldDB" id="A0A0E0ENE1"/>
<dbReference type="Gramene" id="OMERI08G16920.1">
    <property type="protein sequence ID" value="OMERI08G16920.1"/>
    <property type="gene ID" value="OMERI08G16920"/>
</dbReference>
<evidence type="ECO:0000313" key="2">
    <source>
        <dbReference type="EnsemblPlants" id="OMERI08G16920.1"/>
    </source>
</evidence>
<reference evidence="2" key="1">
    <citation type="submission" date="2015-04" db="UniProtKB">
        <authorList>
            <consortium name="EnsemblPlants"/>
        </authorList>
    </citation>
    <scope>IDENTIFICATION</scope>
</reference>
<organism evidence="2">
    <name type="scientific">Oryza meridionalis</name>
    <dbReference type="NCBI Taxonomy" id="40149"/>
    <lineage>
        <taxon>Eukaryota</taxon>
        <taxon>Viridiplantae</taxon>
        <taxon>Streptophyta</taxon>
        <taxon>Embryophyta</taxon>
        <taxon>Tracheophyta</taxon>
        <taxon>Spermatophyta</taxon>
        <taxon>Magnoliopsida</taxon>
        <taxon>Liliopsida</taxon>
        <taxon>Poales</taxon>
        <taxon>Poaceae</taxon>
        <taxon>BOP clade</taxon>
        <taxon>Oryzoideae</taxon>
        <taxon>Oryzeae</taxon>
        <taxon>Oryzinae</taxon>
        <taxon>Oryza</taxon>
    </lineage>
</organism>
<dbReference type="EnsemblPlants" id="OMERI08G16920.1">
    <property type="protein sequence ID" value="OMERI08G16920.1"/>
    <property type="gene ID" value="OMERI08G16920"/>
</dbReference>
<dbReference type="Proteomes" id="UP000008021">
    <property type="component" value="Chromosome 8"/>
</dbReference>
<name>A0A0E0ENE1_9ORYZ</name>
<proteinExistence type="predicted"/>
<sequence>MGTEKVEPPFHFANPMPSAPCQEGDSGSRWRRREASATRDAWLAATVDRHGASWRSRGSERPMQHEDACWKLGSTQWASGWAVRGAGAVVLTRRQRFRRWWSKGV</sequence>
<reference evidence="2" key="2">
    <citation type="submission" date="2018-05" db="EMBL/GenBank/DDBJ databases">
        <title>OmerRS3 (Oryza meridionalis Reference Sequence Version 3).</title>
        <authorList>
            <person name="Zhang J."/>
            <person name="Kudrna D."/>
            <person name="Lee S."/>
            <person name="Talag J."/>
            <person name="Welchert J."/>
            <person name="Wing R.A."/>
        </authorList>
    </citation>
    <scope>NUCLEOTIDE SEQUENCE [LARGE SCALE GENOMIC DNA]</scope>
    <source>
        <strain evidence="2">cv. OR44</strain>
    </source>
</reference>
<protein>
    <submittedName>
        <fullName evidence="2">Uncharacterized protein</fullName>
    </submittedName>
</protein>
<feature type="region of interest" description="Disordered" evidence="1">
    <location>
        <begin position="1"/>
        <end position="35"/>
    </location>
</feature>
<evidence type="ECO:0000256" key="1">
    <source>
        <dbReference type="SAM" id="MobiDB-lite"/>
    </source>
</evidence>
<keyword evidence="3" id="KW-1185">Reference proteome</keyword>